<gene>
    <name evidence="1" type="ORF">BZG01_08530</name>
</gene>
<evidence type="ECO:0000313" key="1">
    <source>
        <dbReference type="EMBL" id="PKQ67135.1"/>
    </source>
</evidence>
<dbReference type="RefSeq" id="WP_101309415.1">
    <property type="nucleotide sequence ID" value="NZ_MVDE01000010.1"/>
</dbReference>
<organism evidence="1 2">
    <name type="scientific">Labilibaculum manganireducens</name>
    <dbReference type="NCBI Taxonomy" id="1940525"/>
    <lineage>
        <taxon>Bacteria</taxon>
        <taxon>Pseudomonadati</taxon>
        <taxon>Bacteroidota</taxon>
        <taxon>Bacteroidia</taxon>
        <taxon>Marinilabiliales</taxon>
        <taxon>Marinifilaceae</taxon>
        <taxon>Labilibaculum</taxon>
    </lineage>
</organism>
<dbReference type="AlphaFoldDB" id="A0A2N3IA20"/>
<sequence length="352" mass="38617">MKKLLLLITVFFTIVFTGQAQRRVILHHQGTASMYNTISTAITASAAGDTIYISAGNFIENLHINKELTIFGAGHHPTTTAATGITEVSGVIYVRAGAIKGKIEGVYCDDIDMAGYNASDLTGYTISRCNMRNITLPTTITFSSSFIVSECIFRGNININNCTTYIFEKNIISTGYVQNAKFGLFSNNIFLHGAVNYQCYNCAECTLESNIIYYNGTTTADLLRNCNNITLHKNLIISNYDYQTNPIADNTFTSNQIVAASNGASVFTSWDGSTTIYAYDFDLHLQAPYDAINGDDGTQIGIYGTKDNLDNPTPYKNNCAPVIPLIEEKTISRTTNTDGDLPIQFKISAQNR</sequence>
<evidence type="ECO:0008006" key="3">
    <source>
        <dbReference type="Google" id="ProtNLM"/>
    </source>
</evidence>
<keyword evidence="2" id="KW-1185">Reference proteome</keyword>
<dbReference type="InterPro" id="IPR012334">
    <property type="entry name" value="Pectin_lyas_fold"/>
</dbReference>
<protein>
    <recommendedName>
        <fullName evidence="3">Right handed beta helix domain-containing protein</fullName>
    </recommendedName>
</protein>
<name>A0A2N3IA20_9BACT</name>
<evidence type="ECO:0000313" key="2">
    <source>
        <dbReference type="Proteomes" id="UP000233618"/>
    </source>
</evidence>
<proteinExistence type="predicted"/>
<dbReference type="Gene3D" id="2.160.20.10">
    <property type="entry name" value="Single-stranded right-handed beta-helix, Pectin lyase-like"/>
    <property type="match status" value="1"/>
</dbReference>
<dbReference type="Proteomes" id="UP000233618">
    <property type="component" value="Unassembled WGS sequence"/>
</dbReference>
<dbReference type="InterPro" id="IPR011050">
    <property type="entry name" value="Pectin_lyase_fold/virulence"/>
</dbReference>
<comment type="caution">
    <text evidence="1">The sequence shown here is derived from an EMBL/GenBank/DDBJ whole genome shotgun (WGS) entry which is preliminary data.</text>
</comment>
<accession>A0A2N3IA20</accession>
<dbReference type="EMBL" id="MVDE01000010">
    <property type="protein sequence ID" value="PKQ67135.1"/>
    <property type="molecule type" value="Genomic_DNA"/>
</dbReference>
<dbReference type="SUPFAM" id="SSF51126">
    <property type="entry name" value="Pectin lyase-like"/>
    <property type="match status" value="1"/>
</dbReference>
<reference evidence="1 2" key="1">
    <citation type="journal article" date="2017" name="Front. Microbiol.">
        <title>Labilibaculum manganireducens gen. nov., sp. nov. and Labilibaculum filiforme sp. nov., Novel Bacteroidetes Isolated from Subsurface Sediments of the Baltic Sea.</title>
        <authorList>
            <person name="Vandieken V."/>
            <person name="Marshall I.P."/>
            <person name="Niemann H."/>
            <person name="Engelen B."/>
            <person name="Cypionka H."/>
        </authorList>
    </citation>
    <scope>NUCLEOTIDE SEQUENCE [LARGE SCALE GENOMIC DNA]</scope>
    <source>
        <strain evidence="1 2">59.10-2M</strain>
    </source>
</reference>